<dbReference type="HOGENOM" id="CLU_017392_0_0_1"/>
<dbReference type="OrthoDB" id="5401486at2759"/>
<feature type="compositionally biased region" description="Basic and acidic residues" evidence="1">
    <location>
        <begin position="323"/>
        <end position="359"/>
    </location>
</feature>
<dbReference type="InParanoid" id="Q5AXT1"/>
<dbReference type="KEGG" id="ani:ANIA_06899"/>
<feature type="compositionally biased region" description="Pro residues" evidence="1">
    <location>
        <begin position="302"/>
        <end position="314"/>
    </location>
</feature>
<dbReference type="eggNOG" id="ENOG502RS2E">
    <property type="taxonomic scope" value="Eukaryota"/>
</dbReference>
<protein>
    <submittedName>
        <fullName evidence="2">Uncharacterized protein</fullName>
    </submittedName>
</protein>
<feature type="compositionally biased region" description="Polar residues" evidence="1">
    <location>
        <begin position="248"/>
        <end position="258"/>
    </location>
</feature>
<reference evidence="3" key="1">
    <citation type="journal article" date="2005" name="Nature">
        <title>Sequencing of Aspergillus nidulans and comparative analysis with A. fumigatus and A. oryzae.</title>
        <authorList>
            <person name="Galagan J.E."/>
            <person name="Calvo S.E."/>
            <person name="Cuomo C."/>
            <person name="Ma L.J."/>
            <person name="Wortman J.R."/>
            <person name="Batzoglou S."/>
            <person name="Lee S.I."/>
            <person name="Basturkmen M."/>
            <person name="Spevak C.C."/>
            <person name="Clutterbuck J."/>
            <person name="Kapitonov V."/>
            <person name="Jurka J."/>
            <person name="Scazzocchio C."/>
            <person name="Farman M."/>
            <person name="Butler J."/>
            <person name="Purcell S."/>
            <person name="Harris S."/>
            <person name="Braus G.H."/>
            <person name="Draht O."/>
            <person name="Busch S."/>
            <person name="D'Enfert C."/>
            <person name="Bouchier C."/>
            <person name="Goldman G.H."/>
            <person name="Bell-Pedersen D."/>
            <person name="Griffiths-Jones S."/>
            <person name="Doonan J.H."/>
            <person name="Yu J."/>
            <person name="Vienken K."/>
            <person name="Pain A."/>
            <person name="Freitag M."/>
            <person name="Selker E.U."/>
            <person name="Archer D.B."/>
            <person name="Penalva M.A."/>
            <person name="Oakley B.R."/>
            <person name="Momany M."/>
            <person name="Tanaka T."/>
            <person name="Kumagai T."/>
            <person name="Asai K."/>
            <person name="Machida M."/>
            <person name="Nierman W.C."/>
            <person name="Denning D.W."/>
            <person name="Caddick M."/>
            <person name="Hynes M."/>
            <person name="Paoletti M."/>
            <person name="Fischer R."/>
            <person name="Miller B."/>
            <person name="Dyer P."/>
            <person name="Sachs M.S."/>
            <person name="Osmani S.A."/>
            <person name="Birren B.W."/>
        </authorList>
    </citation>
    <scope>NUCLEOTIDE SEQUENCE [LARGE SCALE GENOMIC DNA]</scope>
    <source>
        <strain evidence="3">FGSC A4 / ATCC 38163 / CBS 112.46 / NRRL 194 / M139</strain>
    </source>
</reference>
<sequence length="569" mass="65809">MNPPLPHPHQAAAHPGERPHFSFNPSSSVNLDYLANQMNNVDIQQERFSPSTESRSRDFTANADTGEHTGAYYVGYTFFKAPAAPGYQPSWKRVEKTKMNLRQNDLADLVRKGSKKRSVAEQYQSLSNMKRPHVDRLVESLQQSNPHLQWICVYVKEDTRDLKGKNFRRREYETTSMHVILMGKPTNRPTPTSQVPKQLRDRGPLQGQRPLSESQHRPFVGHGLYNDVRGMSGYPQMPMPPQMHSMQTGPTQIHQQGPVSFHPPPENVMREPSYPEEAERTHNAPRNQPTPAPVVHNHKHPAPAPAIKPNPPEHGAPRVTVQPDRKDHKKESAHQNMSRDRKTQAKVKHDQLPKQRPEPEPDLVYDSASSDELPTQENDYDISGEEFSSRETKALKIPEPWRGSLYRGHSSSQSRRNYRTHYRKDPSYRRESHRAGNNGYRGYRDESVIDIVPADSKHTTKHAIRRYDGSRQWAAQPSIVHQQPSKDEVELLMSQIRERAQNDIRSRMLGDWEADLIDREHLFEYQKQLFRDTLRTERMDDVGLMNRARSLREHPTNTRGYLPRALHYY</sequence>
<gene>
    <name evidence="2" type="ORF">ANIA_06899</name>
</gene>
<evidence type="ECO:0000313" key="3">
    <source>
        <dbReference type="Proteomes" id="UP000000560"/>
    </source>
</evidence>
<accession>Q5AXT1</accession>
<proteinExistence type="predicted"/>
<feature type="compositionally biased region" description="Polar residues" evidence="1">
    <location>
        <begin position="367"/>
        <end position="377"/>
    </location>
</feature>
<feature type="compositionally biased region" description="Basic and acidic residues" evidence="1">
    <location>
        <begin position="423"/>
        <end position="434"/>
    </location>
</feature>
<name>Q5AXT1_EMENI</name>
<accession>C8V2X6</accession>
<evidence type="ECO:0000313" key="2">
    <source>
        <dbReference type="EMBL" id="CBF71688.1"/>
    </source>
</evidence>
<reference evidence="3" key="2">
    <citation type="journal article" date="2009" name="Fungal Genet. Biol.">
        <title>The 2008 update of the Aspergillus nidulans genome annotation: a community effort.</title>
        <authorList>
            <person name="Wortman J.R."/>
            <person name="Gilsenan J.M."/>
            <person name="Joardar V."/>
            <person name="Deegan J."/>
            <person name="Clutterbuck J."/>
            <person name="Andersen M.R."/>
            <person name="Archer D."/>
            <person name="Bencina M."/>
            <person name="Braus G."/>
            <person name="Coutinho P."/>
            <person name="von Dohren H."/>
            <person name="Doonan J."/>
            <person name="Driessen A.J."/>
            <person name="Durek P."/>
            <person name="Espeso E."/>
            <person name="Fekete E."/>
            <person name="Flipphi M."/>
            <person name="Estrada C.G."/>
            <person name="Geysens S."/>
            <person name="Goldman G."/>
            <person name="de Groot P.W."/>
            <person name="Hansen K."/>
            <person name="Harris S.D."/>
            <person name="Heinekamp T."/>
            <person name="Helmstaedt K."/>
            <person name="Henrissat B."/>
            <person name="Hofmann G."/>
            <person name="Homan T."/>
            <person name="Horio T."/>
            <person name="Horiuchi H."/>
            <person name="James S."/>
            <person name="Jones M."/>
            <person name="Karaffa L."/>
            <person name="Karanyi Z."/>
            <person name="Kato M."/>
            <person name="Keller N."/>
            <person name="Kelly D.E."/>
            <person name="Kiel J.A."/>
            <person name="Kim J.M."/>
            <person name="van der Klei I.J."/>
            <person name="Klis F.M."/>
            <person name="Kovalchuk A."/>
            <person name="Krasevec N."/>
            <person name="Kubicek C.P."/>
            <person name="Liu B."/>
            <person name="Maccabe A."/>
            <person name="Meyer V."/>
            <person name="Mirabito P."/>
            <person name="Miskei M."/>
            <person name="Mos M."/>
            <person name="Mullins J."/>
            <person name="Nelson D.R."/>
            <person name="Nielsen J."/>
            <person name="Oakley B.R."/>
            <person name="Osmani S.A."/>
            <person name="Pakula T."/>
            <person name="Paszewski A."/>
            <person name="Paulsen I."/>
            <person name="Pilsyk S."/>
            <person name="Pocsi I."/>
            <person name="Punt P.J."/>
            <person name="Ram A.F."/>
            <person name="Ren Q."/>
            <person name="Robellet X."/>
            <person name="Robson G."/>
            <person name="Seiboth B."/>
            <person name="van Solingen P."/>
            <person name="Specht T."/>
            <person name="Sun J."/>
            <person name="Taheri-Talesh N."/>
            <person name="Takeshita N."/>
            <person name="Ussery D."/>
            <person name="vanKuyk P.A."/>
            <person name="Visser H."/>
            <person name="van de Vondervoort P.J."/>
            <person name="de Vries R.P."/>
            <person name="Walton J."/>
            <person name="Xiang X."/>
            <person name="Xiong Y."/>
            <person name="Zeng A.P."/>
            <person name="Brandt B.W."/>
            <person name="Cornell M.J."/>
            <person name="van den Hondel C.A."/>
            <person name="Visser J."/>
            <person name="Oliver S.G."/>
            <person name="Turner G."/>
        </authorList>
    </citation>
    <scope>GENOME REANNOTATION</scope>
    <source>
        <strain evidence="3">FGSC A4 / ATCC 38163 / CBS 112.46 / NRRL 194 / M139</strain>
    </source>
</reference>
<dbReference type="Proteomes" id="UP000000560">
    <property type="component" value="Chromosome I"/>
</dbReference>
<feature type="region of interest" description="Disordered" evidence="1">
    <location>
        <begin position="1"/>
        <end position="25"/>
    </location>
</feature>
<feature type="compositionally biased region" description="Polar residues" evidence="1">
    <location>
        <begin position="187"/>
        <end position="196"/>
    </location>
</feature>
<dbReference type="AlphaFoldDB" id="Q5AXT1"/>
<keyword evidence="3" id="KW-1185">Reference proteome</keyword>
<evidence type="ECO:0000256" key="1">
    <source>
        <dbReference type="SAM" id="MobiDB-lite"/>
    </source>
</evidence>
<dbReference type="GeneID" id="2870610"/>
<feature type="region of interest" description="Disordered" evidence="1">
    <location>
        <begin position="182"/>
        <end position="441"/>
    </location>
</feature>
<feature type="compositionally biased region" description="Basic and acidic residues" evidence="1">
    <location>
        <begin position="387"/>
        <end position="396"/>
    </location>
</feature>
<dbReference type="RefSeq" id="XP_664503.1">
    <property type="nucleotide sequence ID" value="XM_659411.1"/>
</dbReference>
<dbReference type="OMA" id="EMEARKY"/>
<dbReference type="EMBL" id="BN001301">
    <property type="protein sequence ID" value="CBF71688.1"/>
    <property type="molecule type" value="Genomic_DNA"/>
</dbReference>
<organism evidence="2 3">
    <name type="scientific">Emericella nidulans (strain FGSC A4 / ATCC 38163 / CBS 112.46 / NRRL 194 / M139)</name>
    <name type="common">Aspergillus nidulans</name>
    <dbReference type="NCBI Taxonomy" id="227321"/>
    <lineage>
        <taxon>Eukaryota</taxon>
        <taxon>Fungi</taxon>
        <taxon>Dikarya</taxon>
        <taxon>Ascomycota</taxon>
        <taxon>Pezizomycotina</taxon>
        <taxon>Eurotiomycetes</taxon>
        <taxon>Eurotiomycetidae</taxon>
        <taxon>Eurotiales</taxon>
        <taxon>Aspergillaceae</taxon>
        <taxon>Aspergillus</taxon>
        <taxon>Aspergillus subgen. Nidulantes</taxon>
    </lineage>
</organism>